<proteinExistence type="predicted"/>
<evidence type="ECO:0000313" key="1">
    <source>
        <dbReference type="EMBL" id="TNN48380.1"/>
    </source>
</evidence>
<sequence length="103" mass="11468">MDDHIAGRLESHSVVVLGDLHAVKRLRLGGERQDVILNLRHAKRARTRETGWLSSTPLKYEGYLKPQIVSRMLCLIEPPVLFRRACACACACLIMAECAPGDV</sequence>
<gene>
    <name evidence="1" type="ORF">EYF80_041418</name>
</gene>
<dbReference type="AlphaFoldDB" id="A0A4Z2G5H6"/>
<comment type="caution">
    <text evidence="1">The sequence shown here is derived from an EMBL/GenBank/DDBJ whole genome shotgun (WGS) entry which is preliminary data.</text>
</comment>
<accession>A0A4Z2G5H6</accession>
<name>A0A4Z2G5H6_9TELE</name>
<evidence type="ECO:0000313" key="2">
    <source>
        <dbReference type="Proteomes" id="UP000314294"/>
    </source>
</evidence>
<protein>
    <submittedName>
        <fullName evidence="1">Uncharacterized protein</fullName>
    </submittedName>
</protein>
<organism evidence="1 2">
    <name type="scientific">Liparis tanakae</name>
    <name type="common">Tanaka's snailfish</name>
    <dbReference type="NCBI Taxonomy" id="230148"/>
    <lineage>
        <taxon>Eukaryota</taxon>
        <taxon>Metazoa</taxon>
        <taxon>Chordata</taxon>
        <taxon>Craniata</taxon>
        <taxon>Vertebrata</taxon>
        <taxon>Euteleostomi</taxon>
        <taxon>Actinopterygii</taxon>
        <taxon>Neopterygii</taxon>
        <taxon>Teleostei</taxon>
        <taxon>Neoteleostei</taxon>
        <taxon>Acanthomorphata</taxon>
        <taxon>Eupercaria</taxon>
        <taxon>Perciformes</taxon>
        <taxon>Cottioidei</taxon>
        <taxon>Cottales</taxon>
        <taxon>Liparidae</taxon>
        <taxon>Liparis</taxon>
    </lineage>
</organism>
<dbReference type="Proteomes" id="UP000314294">
    <property type="component" value="Unassembled WGS sequence"/>
</dbReference>
<keyword evidence="2" id="KW-1185">Reference proteome</keyword>
<reference evidence="1 2" key="1">
    <citation type="submission" date="2019-03" db="EMBL/GenBank/DDBJ databases">
        <title>First draft genome of Liparis tanakae, snailfish: a comprehensive survey of snailfish specific genes.</title>
        <authorList>
            <person name="Kim W."/>
            <person name="Song I."/>
            <person name="Jeong J.-H."/>
            <person name="Kim D."/>
            <person name="Kim S."/>
            <person name="Ryu S."/>
            <person name="Song J.Y."/>
            <person name="Lee S.K."/>
        </authorList>
    </citation>
    <scope>NUCLEOTIDE SEQUENCE [LARGE SCALE GENOMIC DNA]</scope>
    <source>
        <tissue evidence="1">Muscle</tissue>
    </source>
</reference>
<dbReference type="EMBL" id="SRLO01000699">
    <property type="protein sequence ID" value="TNN48380.1"/>
    <property type="molecule type" value="Genomic_DNA"/>
</dbReference>